<keyword evidence="1" id="KW-0472">Membrane</keyword>
<gene>
    <name evidence="2" type="ORF">PV367_14165</name>
</gene>
<dbReference type="RefSeq" id="WP_319691810.1">
    <property type="nucleotide sequence ID" value="NZ_JARAWN010000067.1"/>
</dbReference>
<evidence type="ECO:0000313" key="3">
    <source>
        <dbReference type="Proteomes" id="UP001273589"/>
    </source>
</evidence>
<accession>A0AAJ2PPN2</accession>
<feature type="transmembrane region" description="Helical" evidence="1">
    <location>
        <begin position="6"/>
        <end position="24"/>
    </location>
</feature>
<feature type="transmembrane region" description="Helical" evidence="1">
    <location>
        <begin position="169"/>
        <end position="191"/>
    </location>
</feature>
<evidence type="ECO:0000313" key="2">
    <source>
        <dbReference type="EMBL" id="MDX3130907.1"/>
    </source>
</evidence>
<feature type="transmembrane region" description="Helical" evidence="1">
    <location>
        <begin position="197"/>
        <end position="214"/>
    </location>
</feature>
<proteinExistence type="predicted"/>
<protein>
    <submittedName>
        <fullName evidence="2">Uncharacterized protein</fullName>
    </submittedName>
</protein>
<keyword evidence="1" id="KW-0812">Transmembrane</keyword>
<keyword evidence="1" id="KW-1133">Transmembrane helix</keyword>
<dbReference type="AlphaFoldDB" id="A0AAJ2PPN2"/>
<name>A0AAJ2PPN2_9ACTN</name>
<dbReference type="Proteomes" id="UP001273589">
    <property type="component" value="Unassembled WGS sequence"/>
</dbReference>
<reference evidence="2" key="1">
    <citation type="journal article" date="2023" name="Microb. Genom.">
        <title>Mesoterricola silvestris gen. nov., sp. nov., Mesoterricola sediminis sp. nov., Geothrix oryzae sp. nov., Geothrix edaphica sp. nov., Geothrix rubra sp. nov., and Geothrix limicola sp. nov., six novel members of Acidobacteriota isolated from soils.</title>
        <authorList>
            <person name="Weisberg A.J."/>
            <person name="Pearce E."/>
            <person name="Kramer C.G."/>
            <person name="Chang J.H."/>
            <person name="Clarke C.R."/>
        </authorList>
    </citation>
    <scope>NUCLEOTIDE SEQUENCE</scope>
    <source>
        <strain evidence="2">ND06-05F</strain>
    </source>
</reference>
<comment type="caution">
    <text evidence="2">The sequence shown here is derived from an EMBL/GenBank/DDBJ whole genome shotgun (WGS) entry which is preliminary data.</text>
</comment>
<organism evidence="2 3">
    <name type="scientific">Streptomyces europaeiscabiei</name>
    <dbReference type="NCBI Taxonomy" id="146819"/>
    <lineage>
        <taxon>Bacteria</taxon>
        <taxon>Bacillati</taxon>
        <taxon>Actinomycetota</taxon>
        <taxon>Actinomycetes</taxon>
        <taxon>Kitasatosporales</taxon>
        <taxon>Streptomycetaceae</taxon>
        <taxon>Streptomyces</taxon>
    </lineage>
</organism>
<evidence type="ECO:0000256" key="1">
    <source>
        <dbReference type="SAM" id="Phobius"/>
    </source>
</evidence>
<sequence length="311" mass="33895">MIVWFAWAGYVLGYAALVAGAVALDNRARAKAVAEALARYEAGKPDPVDAVPDDDLRLGITRIAVLVQGDGEAHSAFWTVIIDMVARGILKPGTTYDGKPTLERSAGSRRRPAPDASDMEQEIWSLAYSKNPASVAPHSVTYPIAQNLFAEGYLRGRGVFVDFKAPRPVWPWTVAALSLPLAALVVFLFLHWRYAPVAGWTALAMIVVAWALTMPGDVSPEALRLPVLTERGEEAVRQARARHAHLDPAKRTEPYAPEEAAAAYAVFGQDAYHHFAAHMPGFSAAVDEGIGERRRNAAAEERLRTWNTFNG</sequence>
<dbReference type="EMBL" id="JARAWN010000067">
    <property type="protein sequence ID" value="MDX3130907.1"/>
    <property type="molecule type" value="Genomic_DNA"/>
</dbReference>